<keyword evidence="3" id="KW-1185">Reference proteome</keyword>
<reference evidence="2 3" key="1">
    <citation type="submission" date="2019-05" db="EMBL/GenBank/DDBJ databases">
        <title>Another draft genome of Portunus trituberculatus and its Hox gene families provides insights of decapod evolution.</title>
        <authorList>
            <person name="Jeong J.-H."/>
            <person name="Song I."/>
            <person name="Kim S."/>
            <person name="Choi T."/>
            <person name="Kim D."/>
            <person name="Ryu S."/>
            <person name="Kim W."/>
        </authorList>
    </citation>
    <scope>NUCLEOTIDE SEQUENCE [LARGE SCALE GENOMIC DNA]</scope>
    <source>
        <tissue evidence="2">Muscle</tissue>
    </source>
</reference>
<evidence type="ECO:0000313" key="2">
    <source>
        <dbReference type="EMBL" id="MPC22342.1"/>
    </source>
</evidence>
<gene>
    <name evidence="2" type="ORF">E2C01_015354</name>
</gene>
<comment type="caution">
    <text evidence="2">The sequence shown here is derived from an EMBL/GenBank/DDBJ whole genome shotgun (WGS) entry which is preliminary data.</text>
</comment>
<proteinExistence type="predicted"/>
<evidence type="ECO:0000313" key="3">
    <source>
        <dbReference type="Proteomes" id="UP000324222"/>
    </source>
</evidence>
<dbReference type="AlphaFoldDB" id="A0A5B7DLB1"/>
<protein>
    <submittedName>
        <fullName evidence="2">Uncharacterized protein</fullName>
    </submittedName>
</protein>
<evidence type="ECO:0000256" key="1">
    <source>
        <dbReference type="SAM" id="MobiDB-lite"/>
    </source>
</evidence>
<accession>A0A5B7DLB1</accession>
<organism evidence="2 3">
    <name type="scientific">Portunus trituberculatus</name>
    <name type="common">Swimming crab</name>
    <name type="synonym">Neptunus trituberculatus</name>
    <dbReference type="NCBI Taxonomy" id="210409"/>
    <lineage>
        <taxon>Eukaryota</taxon>
        <taxon>Metazoa</taxon>
        <taxon>Ecdysozoa</taxon>
        <taxon>Arthropoda</taxon>
        <taxon>Crustacea</taxon>
        <taxon>Multicrustacea</taxon>
        <taxon>Malacostraca</taxon>
        <taxon>Eumalacostraca</taxon>
        <taxon>Eucarida</taxon>
        <taxon>Decapoda</taxon>
        <taxon>Pleocyemata</taxon>
        <taxon>Brachyura</taxon>
        <taxon>Eubrachyura</taxon>
        <taxon>Portunoidea</taxon>
        <taxon>Portunidae</taxon>
        <taxon>Portuninae</taxon>
        <taxon>Portunus</taxon>
    </lineage>
</organism>
<name>A0A5B7DLB1_PORTR</name>
<dbReference type="Proteomes" id="UP000324222">
    <property type="component" value="Unassembled WGS sequence"/>
</dbReference>
<sequence>MTPPRPVPPRSYSPHLRMLLFRVEALDPLTKEYDVIHISEMDNGKSEGAYATDSENEDDEEKEQKEVIIPLVSVMAVVCHSF</sequence>
<feature type="region of interest" description="Disordered" evidence="1">
    <location>
        <begin position="44"/>
        <end position="64"/>
    </location>
</feature>
<dbReference type="EMBL" id="VSRR010001077">
    <property type="protein sequence ID" value="MPC22342.1"/>
    <property type="molecule type" value="Genomic_DNA"/>
</dbReference>